<proteinExistence type="predicted"/>
<name>A0ABV3Q149_9BACL</name>
<accession>A0ABV3Q149</accession>
<dbReference type="EC" id="3.1.3.-" evidence="1"/>
<dbReference type="Pfam" id="PF08282">
    <property type="entry name" value="Hydrolase_3"/>
    <property type="match status" value="1"/>
</dbReference>
<dbReference type="Gene3D" id="3.40.50.1000">
    <property type="entry name" value="HAD superfamily/HAD-like"/>
    <property type="match status" value="1"/>
</dbReference>
<gene>
    <name evidence="1" type="ORF">AB1471_04010</name>
</gene>
<dbReference type="PANTHER" id="PTHR10000:SF55">
    <property type="entry name" value="5-AMINO-6-(5-PHOSPHO-D-RIBITYLAMINO)URACIL PHOSPHATASE YCSE"/>
    <property type="match status" value="1"/>
</dbReference>
<dbReference type="GO" id="GO:0016787">
    <property type="term" value="F:hydrolase activity"/>
    <property type="evidence" value="ECO:0007669"/>
    <property type="project" value="UniProtKB-KW"/>
</dbReference>
<dbReference type="PANTHER" id="PTHR10000">
    <property type="entry name" value="PHOSPHOSERINE PHOSPHATASE"/>
    <property type="match status" value="1"/>
</dbReference>
<dbReference type="InterPro" id="IPR036412">
    <property type="entry name" value="HAD-like_sf"/>
</dbReference>
<dbReference type="CDD" id="cd07516">
    <property type="entry name" value="HAD_Pase"/>
    <property type="match status" value="1"/>
</dbReference>
<dbReference type="SFLD" id="SFLDG01140">
    <property type="entry name" value="C2.B:_Phosphomannomutase_and_P"/>
    <property type="match status" value="1"/>
</dbReference>
<dbReference type="Gene3D" id="3.30.1240.10">
    <property type="match status" value="1"/>
</dbReference>
<dbReference type="Proteomes" id="UP001556040">
    <property type="component" value="Unassembled WGS sequence"/>
</dbReference>
<dbReference type="InterPro" id="IPR023214">
    <property type="entry name" value="HAD_sf"/>
</dbReference>
<sequence>MTKTTDIKLIALDMDGTLLKDDHTVSELNRQTIKRAQQAGVTVIISTGRPLIHCKEMVQSLALSSFLITVNGSEIWDSDLNLLERTTIDVKHIDQMYGMALKYGTHYWSSTVGGVWNKHSSFPEKTDEHEWLKFGFDIEDDKVRETIREELGQNKALEITNSSLTNIEVNAVGINKAVAIRKVCDQLGLTMDQVMAVGDSLNDLAMIKESGFGIAMGNAQQKVKDAADWVTDSNQEDGVAKAILKYVF</sequence>
<keyword evidence="2" id="KW-1185">Reference proteome</keyword>
<dbReference type="InterPro" id="IPR000150">
    <property type="entry name" value="Cof"/>
</dbReference>
<dbReference type="EMBL" id="JBFMIA010000002">
    <property type="protein sequence ID" value="MEW9500966.1"/>
    <property type="molecule type" value="Genomic_DNA"/>
</dbReference>
<dbReference type="NCBIfam" id="TIGR01484">
    <property type="entry name" value="HAD-SF-IIB"/>
    <property type="match status" value="1"/>
</dbReference>
<evidence type="ECO:0000313" key="2">
    <source>
        <dbReference type="Proteomes" id="UP001556040"/>
    </source>
</evidence>
<dbReference type="SUPFAM" id="SSF56784">
    <property type="entry name" value="HAD-like"/>
    <property type="match status" value="1"/>
</dbReference>
<organism evidence="1 2">
    <name type="scientific">Jeotgalibacillus marinus</name>
    <dbReference type="NCBI Taxonomy" id="86667"/>
    <lineage>
        <taxon>Bacteria</taxon>
        <taxon>Bacillati</taxon>
        <taxon>Bacillota</taxon>
        <taxon>Bacilli</taxon>
        <taxon>Bacillales</taxon>
        <taxon>Caryophanaceae</taxon>
        <taxon>Jeotgalibacillus</taxon>
    </lineage>
</organism>
<dbReference type="NCBIfam" id="TIGR00099">
    <property type="entry name" value="Cof-subfamily"/>
    <property type="match status" value="1"/>
</dbReference>
<dbReference type="InterPro" id="IPR006379">
    <property type="entry name" value="HAD-SF_hydro_IIB"/>
</dbReference>
<evidence type="ECO:0000313" key="1">
    <source>
        <dbReference type="EMBL" id="MEW9500966.1"/>
    </source>
</evidence>
<dbReference type="SFLD" id="SFLDS00003">
    <property type="entry name" value="Haloacid_Dehalogenase"/>
    <property type="match status" value="1"/>
</dbReference>
<dbReference type="RefSeq" id="WP_367778310.1">
    <property type="nucleotide sequence ID" value="NZ_JBFMIA010000002.1"/>
</dbReference>
<reference evidence="1 2" key="1">
    <citation type="journal article" date="1979" name="Int. J. Syst. Evol. Microbiol.">
        <title>Bacillus globisporus subsp. marinus subsp. nov.</title>
        <authorList>
            <person name="Liu H."/>
        </authorList>
    </citation>
    <scope>NUCLEOTIDE SEQUENCE [LARGE SCALE GENOMIC DNA]</scope>
    <source>
        <strain evidence="1 2">DSM 1297</strain>
    </source>
</reference>
<protein>
    <submittedName>
        <fullName evidence="1">Cof-type HAD-IIB family hydrolase</fullName>
        <ecNumber evidence="1">3.1.3.-</ecNumber>
    </submittedName>
</protein>
<keyword evidence="1" id="KW-0378">Hydrolase</keyword>
<comment type="caution">
    <text evidence="1">The sequence shown here is derived from an EMBL/GenBank/DDBJ whole genome shotgun (WGS) entry which is preliminary data.</text>
</comment>